<dbReference type="CDD" id="cd00452">
    <property type="entry name" value="KDPG_aldolase"/>
    <property type="match status" value="1"/>
</dbReference>
<evidence type="ECO:0000313" key="7">
    <source>
        <dbReference type="Proteomes" id="UP001528411"/>
    </source>
</evidence>
<dbReference type="InterPro" id="IPR013785">
    <property type="entry name" value="Aldolase_TIM"/>
</dbReference>
<comment type="similarity">
    <text evidence="2">Belongs to the KHG/KDPG aldolase family.</text>
</comment>
<protein>
    <submittedName>
        <fullName evidence="6">2-dehydro-3-deoxy-6-phosphogalactonate aldolase</fullName>
        <ecNumber evidence="6">4.1.2.21</ecNumber>
    </submittedName>
</protein>
<dbReference type="PANTHER" id="PTHR30246:SF1">
    <property type="entry name" value="2-DEHYDRO-3-DEOXY-6-PHOSPHOGALACTONATE ALDOLASE-RELATED"/>
    <property type="match status" value="1"/>
</dbReference>
<dbReference type="Gene3D" id="3.20.20.70">
    <property type="entry name" value="Aldolase class I"/>
    <property type="match status" value="1"/>
</dbReference>
<dbReference type="RefSeq" id="WP_272182255.1">
    <property type="nucleotide sequence ID" value="NZ_JAQOMS010000002.1"/>
</dbReference>
<reference evidence="6 7" key="1">
    <citation type="submission" date="2023-01" db="EMBL/GenBank/DDBJ databases">
        <title>Psychrosphaera sp. nov., isolated from marine algae.</title>
        <authorList>
            <person name="Bayburt H."/>
            <person name="Choi B.J."/>
            <person name="Kim J.M."/>
            <person name="Choi D.G."/>
            <person name="Jeon C.O."/>
        </authorList>
    </citation>
    <scope>NUCLEOTIDE SEQUENCE [LARGE SCALE GENOMIC DNA]</scope>
    <source>
        <strain evidence="6 7">G1-22</strain>
    </source>
</reference>
<keyword evidence="5" id="KW-0119">Carbohydrate metabolism</keyword>
<gene>
    <name evidence="6" type="ORF">PN838_23895</name>
</gene>
<dbReference type="SUPFAM" id="SSF51569">
    <property type="entry name" value="Aldolase"/>
    <property type="match status" value="1"/>
</dbReference>
<proteinExistence type="inferred from homology"/>
<accession>A0ABT5FJ53</accession>
<dbReference type="GO" id="GO:0008674">
    <property type="term" value="F:2-dehydro-3-deoxy-6-phosphogalactonate aldolase activity"/>
    <property type="evidence" value="ECO:0007669"/>
    <property type="project" value="UniProtKB-EC"/>
</dbReference>
<dbReference type="Pfam" id="PF01081">
    <property type="entry name" value="Aldolase"/>
    <property type="match status" value="1"/>
</dbReference>
<dbReference type="PANTHER" id="PTHR30246">
    <property type="entry name" value="2-KETO-3-DEOXY-6-PHOSPHOGLUCONATE ALDOLASE"/>
    <property type="match status" value="1"/>
</dbReference>
<comment type="caution">
    <text evidence="6">The sequence shown here is derived from an EMBL/GenBank/DDBJ whole genome shotgun (WGS) entry which is preliminary data.</text>
</comment>
<evidence type="ECO:0000313" key="6">
    <source>
        <dbReference type="EMBL" id="MDC2891230.1"/>
    </source>
</evidence>
<dbReference type="Proteomes" id="UP001528411">
    <property type="component" value="Unassembled WGS sequence"/>
</dbReference>
<comment type="subunit">
    <text evidence="3">Homotrimer.</text>
</comment>
<sequence>MKPTFDLTKHLPLIAIIRGVTPQDVIEVTQILIDEGFTMIEVPLNSPGAIESISKLVQQFGTKNYLLGAGTVTNMDLAKQVVGTGANLVVTPNCNTDVIRFSADAGCAVFTSIVTPTEAFAALDAGATGLKLFPVSMVGLDGFKALNSVLPKGTRCYPVGGIDASVASMNPYVKIGAAGFGLGSALYKPTMSMAEIRTQAKAFVAQYKLCLNNISHA</sequence>
<name>A0ABT5FJ53_9GAMM</name>
<dbReference type="EC" id="4.1.2.21" evidence="6"/>
<keyword evidence="7" id="KW-1185">Reference proteome</keyword>
<evidence type="ECO:0000256" key="2">
    <source>
        <dbReference type="ARBA" id="ARBA00006906"/>
    </source>
</evidence>
<evidence type="ECO:0000256" key="3">
    <source>
        <dbReference type="ARBA" id="ARBA00011233"/>
    </source>
</evidence>
<organism evidence="6 7">
    <name type="scientific">Psychrosphaera algicola</name>
    <dbReference type="NCBI Taxonomy" id="3023714"/>
    <lineage>
        <taxon>Bacteria</taxon>
        <taxon>Pseudomonadati</taxon>
        <taxon>Pseudomonadota</taxon>
        <taxon>Gammaproteobacteria</taxon>
        <taxon>Alteromonadales</taxon>
        <taxon>Pseudoalteromonadaceae</taxon>
        <taxon>Psychrosphaera</taxon>
    </lineage>
</organism>
<dbReference type="EMBL" id="JAQOMS010000002">
    <property type="protein sequence ID" value="MDC2891230.1"/>
    <property type="molecule type" value="Genomic_DNA"/>
</dbReference>
<evidence type="ECO:0000256" key="4">
    <source>
        <dbReference type="ARBA" id="ARBA00023239"/>
    </source>
</evidence>
<keyword evidence="4 6" id="KW-0456">Lyase</keyword>
<comment type="pathway">
    <text evidence="1">Carbohydrate acid metabolism.</text>
</comment>
<evidence type="ECO:0000256" key="5">
    <source>
        <dbReference type="ARBA" id="ARBA00023277"/>
    </source>
</evidence>
<dbReference type="InterPro" id="IPR000887">
    <property type="entry name" value="Aldlse_KDPG_KHG"/>
</dbReference>
<dbReference type="NCBIfam" id="NF006600">
    <property type="entry name" value="PRK09140.1"/>
    <property type="match status" value="1"/>
</dbReference>
<evidence type="ECO:0000256" key="1">
    <source>
        <dbReference type="ARBA" id="ARBA00004761"/>
    </source>
</evidence>